<name>A0A6A6BZ51_ZASCE</name>
<dbReference type="GeneID" id="54562781"/>
<organism evidence="1 2">
    <name type="scientific">Zasmidium cellare ATCC 36951</name>
    <dbReference type="NCBI Taxonomy" id="1080233"/>
    <lineage>
        <taxon>Eukaryota</taxon>
        <taxon>Fungi</taxon>
        <taxon>Dikarya</taxon>
        <taxon>Ascomycota</taxon>
        <taxon>Pezizomycotina</taxon>
        <taxon>Dothideomycetes</taxon>
        <taxon>Dothideomycetidae</taxon>
        <taxon>Mycosphaerellales</taxon>
        <taxon>Mycosphaerellaceae</taxon>
        <taxon>Zasmidium</taxon>
    </lineage>
</organism>
<keyword evidence="2" id="KW-1185">Reference proteome</keyword>
<dbReference type="AlphaFoldDB" id="A0A6A6BZ51"/>
<sequence length="209" mass="23544">MPAQAGAYSLFDETAYHSRLDQPFLWLRHSRDSLASEDSHLTCTASAPAAPASWTKALVKEVQWQLRAPSNPLTKSTGLAGLNKNNTSIVKAEAALSLERLPIRRRLCQHPARHCGWKPNRCHKDDRKLLDEVNMNSPAQAKTYDTSTSTCRDWHHLPEHLYQYALKPVLTGKETPRLLNTIKMDSATSGKRRTLQPQRTYLAPSACKF</sequence>
<dbReference type="Proteomes" id="UP000799537">
    <property type="component" value="Unassembled WGS sequence"/>
</dbReference>
<evidence type="ECO:0000313" key="1">
    <source>
        <dbReference type="EMBL" id="KAF2160074.1"/>
    </source>
</evidence>
<dbReference type="RefSeq" id="XP_033660963.1">
    <property type="nucleotide sequence ID" value="XM_033809509.1"/>
</dbReference>
<proteinExistence type="predicted"/>
<evidence type="ECO:0000313" key="2">
    <source>
        <dbReference type="Proteomes" id="UP000799537"/>
    </source>
</evidence>
<protein>
    <submittedName>
        <fullName evidence="1">Uncharacterized protein</fullName>
    </submittedName>
</protein>
<accession>A0A6A6BZ51</accession>
<reference evidence="1" key="1">
    <citation type="journal article" date="2020" name="Stud. Mycol.">
        <title>101 Dothideomycetes genomes: a test case for predicting lifestyles and emergence of pathogens.</title>
        <authorList>
            <person name="Haridas S."/>
            <person name="Albert R."/>
            <person name="Binder M."/>
            <person name="Bloem J."/>
            <person name="Labutti K."/>
            <person name="Salamov A."/>
            <person name="Andreopoulos B."/>
            <person name="Baker S."/>
            <person name="Barry K."/>
            <person name="Bills G."/>
            <person name="Bluhm B."/>
            <person name="Cannon C."/>
            <person name="Castanera R."/>
            <person name="Culley D."/>
            <person name="Daum C."/>
            <person name="Ezra D."/>
            <person name="Gonzalez J."/>
            <person name="Henrissat B."/>
            <person name="Kuo A."/>
            <person name="Liang C."/>
            <person name="Lipzen A."/>
            <person name="Lutzoni F."/>
            <person name="Magnuson J."/>
            <person name="Mondo S."/>
            <person name="Nolan M."/>
            <person name="Ohm R."/>
            <person name="Pangilinan J."/>
            <person name="Park H.-J."/>
            <person name="Ramirez L."/>
            <person name="Alfaro M."/>
            <person name="Sun H."/>
            <person name="Tritt A."/>
            <person name="Yoshinaga Y."/>
            <person name="Zwiers L.-H."/>
            <person name="Turgeon B."/>
            <person name="Goodwin S."/>
            <person name="Spatafora J."/>
            <person name="Crous P."/>
            <person name="Grigoriev I."/>
        </authorList>
    </citation>
    <scope>NUCLEOTIDE SEQUENCE</scope>
    <source>
        <strain evidence="1">ATCC 36951</strain>
    </source>
</reference>
<dbReference type="EMBL" id="ML993630">
    <property type="protein sequence ID" value="KAF2160074.1"/>
    <property type="molecule type" value="Genomic_DNA"/>
</dbReference>
<gene>
    <name evidence="1" type="ORF">M409DRAFT_29518</name>
</gene>